<dbReference type="InterPro" id="IPR050238">
    <property type="entry name" value="DNA_Rep/Repair_Clamp_Loader"/>
</dbReference>
<dbReference type="EMBL" id="JABXWD010000185">
    <property type="protein sequence ID" value="MBV6342032.1"/>
    <property type="molecule type" value="Genomic_DNA"/>
</dbReference>
<reference evidence="1 2" key="1">
    <citation type="journal article" date="2020" name="J Geophys Res Biogeosci">
        <title>Magnetotaxis as an Adaptation to Enable Bacterial Shuttling of Microbial Sulfur and Sulfur Cycling Across Aquatic Oxic#Anoxic Interfaces.</title>
        <authorList>
            <person name="Li J."/>
            <person name="Liu P."/>
            <person name="Wang J."/>
            <person name="Roberts A.P."/>
            <person name="Pan Y."/>
        </authorList>
    </citation>
    <scope>NUCLEOTIDE SEQUENCE [LARGE SCALE GENOMIC DNA]</scope>
    <source>
        <strain evidence="1 2">MYR-1_YQ</strain>
    </source>
</reference>
<gene>
    <name evidence="1" type="primary">holB</name>
    <name evidence="1" type="ORF">HWQ67_10585</name>
</gene>
<evidence type="ECO:0000313" key="1">
    <source>
        <dbReference type="EMBL" id="MBV6342032.1"/>
    </source>
</evidence>
<dbReference type="GO" id="GO:0003887">
    <property type="term" value="F:DNA-directed DNA polymerase activity"/>
    <property type="evidence" value="ECO:0007669"/>
    <property type="project" value="UniProtKB-EC"/>
</dbReference>
<keyword evidence="1" id="KW-0548">Nucleotidyltransferase</keyword>
<organism evidence="1 2">
    <name type="scientific">Candidatus Magnetobacterium casense</name>
    <dbReference type="NCBI Taxonomy" id="1455061"/>
    <lineage>
        <taxon>Bacteria</taxon>
        <taxon>Pseudomonadati</taxon>
        <taxon>Nitrospirota</taxon>
        <taxon>Thermodesulfovibrionia</taxon>
        <taxon>Thermodesulfovibrionales</taxon>
        <taxon>Candidatus Magnetobacteriaceae</taxon>
        <taxon>Candidatus Magnetobacterium</taxon>
    </lineage>
</organism>
<dbReference type="PANTHER" id="PTHR11669:SF8">
    <property type="entry name" value="DNA POLYMERASE III SUBUNIT DELTA"/>
    <property type="match status" value="1"/>
</dbReference>
<dbReference type="InterPro" id="IPR004622">
    <property type="entry name" value="DNA_pol_HolB"/>
</dbReference>
<keyword evidence="1" id="KW-0808">Transferase</keyword>
<name>A0ABS6RZF4_9BACT</name>
<dbReference type="Pfam" id="PF13177">
    <property type="entry name" value="DNA_pol3_delta2"/>
    <property type="match status" value="1"/>
</dbReference>
<dbReference type="Proteomes" id="UP001196980">
    <property type="component" value="Unassembled WGS sequence"/>
</dbReference>
<comment type="caution">
    <text evidence="1">The sequence shown here is derived from an EMBL/GenBank/DDBJ whole genome shotgun (WGS) entry which is preliminary data.</text>
</comment>
<dbReference type="CDD" id="cd00009">
    <property type="entry name" value="AAA"/>
    <property type="match status" value="1"/>
</dbReference>
<dbReference type="PANTHER" id="PTHR11669">
    <property type="entry name" value="REPLICATION FACTOR C / DNA POLYMERASE III GAMMA-TAU SUBUNIT"/>
    <property type="match status" value="1"/>
</dbReference>
<keyword evidence="2" id="KW-1185">Reference proteome</keyword>
<proteinExistence type="predicted"/>
<accession>A0ABS6RZF4</accession>
<dbReference type="EC" id="2.7.7.7" evidence="1"/>
<dbReference type="RefSeq" id="WP_218252661.1">
    <property type="nucleotide sequence ID" value="NZ_JABXWD010000185.1"/>
</dbReference>
<sequence length="331" mass="36649">MSLGAILGHERAIRVLRGMVRLDRIASAYLFSGPAQTGKRLTAVSFAKAIHCMDDTPGRDDACNRCLSCHKVDALTHPDMRVIAAEEGMIKIEKIRELEDFLSLTPIEWRSKVLIVDDADKLNPAAANAFLKTLEEPPAGSVIILLSAFEESLLDTIRSRCVLINFTPLSLKAARAVVSSMGRDIAEAHLRLSMGSIGPMLSDEVIGRRNRDMATFKALLTGEKVTQWKEKEEMTQWFESALVFIRDMMTLKVEPDSAVLINSDKRQELRDLGKNVASGTLVELYERILGLMNYFIFNINKSIVINYVQAMLENVLAKRPPDAGTGRGTGG</sequence>
<protein>
    <submittedName>
        <fullName evidence="1">DNA polymerase III subunit delta</fullName>
        <ecNumber evidence="1">2.7.7.7</ecNumber>
    </submittedName>
</protein>
<dbReference type="NCBIfam" id="TIGR00678">
    <property type="entry name" value="holB"/>
    <property type="match status" value="1"/>
</dbReference>
<evidence type="ECO:0000313" key="2">
    <source>
        <dbReference type="Proteomes" id="UP001196980"/>
    </source>
</evidence>